<dbReference type="Gene3D" id="1.10.10.10">
    <property type="entry name" value="Winged helix-like DNA-binding domain superfamily/Winged helix DNA-binding domain"/>
    <property type="match status" value="1"/>
</dbReference>
<proteinExistence type="inferred from homology"/>
<dbReference type="SUPFAM" id="SSF88946">
    <property type="entry name" value="Sigma2 domain of RNA polymerase sigma factors"/>
    <property type="match status" value="1"/>
</dbReference>
<dbReference type="SUPFAM" id="SSF88659">
    <property type="entry name" value="Sigma3 and sigma4 domains of RNA polymerase sigma factors"/>
    <property type="match status" value="1"/>
</dbReference>
<dbReference type="InterPro" id="IPR013249">
    <property type="entry name" value="RNA_pol_sigma70_r4_t2"/>
</dbReference>
<organism evidence="7 8">
    <name type="scientific">Pedobacter africanus</name>
    <dbReference type="NCBI Taxonomy" id="151894"/>
    <lineage>
        <taxon>Bacteria</taxon>
        <taxon>Pseudomonadati</taxon>
        <taxon>Bacteroidota</taxon>
        <taxon>Sphingobacteriia</taxon>
        <taxon>Sphingobacteriales</taxon>
        <taxon>Sphingobacteriaceae</taxon>
        <taxon>Pedobacter</taxon>
    </lineage>
</organism>
<dbReference type="RefSeq" id="WP_084236624.1">
    <property type="nucleotide sequence ID" value="NZ_FWXT01000001.1"/>
</dbReference>
<dbReference type="GO" id="GO:0016987">
    <property type="term" value="F:sigma factor activity"/>
    <property type="evidence" value="ECO:0007669"/>
    <property type="project" value="UniProtKB-KW"/>
</dbReference>
<evidence type="ECO:0000259" key="6">
    <source>
        <dbReference type="Pfam" id="PF08281"/>
    </source>
</evidence>
<keyword evidence="8" id="KW-1185">Reference proteome</keyword>
<dbReference type="InterPro" id="IPR039425">
    <property type="entry name" value="RNA_pol_sigma-70-like"/>
</dbReference>
<dbReference type="CDD" id="cd06171">
    <property type="entry name" value="Sigma70_r4"/>
    <property type="match status" value="1"/>
</dbReference>
<dbReference type="GO" id="GO:0006352">
    <property type="term" value="P:DNA-templated transcription initiation"/>
    <property type="evidence" value="ECO:0007669"/>
    <property type="project" value="InterPro"/>
</dbReference>
<evidence type="ECO:0000256" key="3">
    <source>
        <dbReference type="ARBA" id="ARBA00023082"/>
    </source>
</evidence>
<dbReference type="InterPro" id="IPR014284">
    <property type="entry name" value="RNA_pol_sigma-70_dom"/>
</dbReference>
<dbReference type="InterPro" id="IPR013324">
    <property type="entry name" value="RNA_pol_sigma_r3/r4-like"/>
</dbReference>
<feature type="domain" description="RNA polymerase sigma factor 70 region 4 type 2" evidence="6">
    <location>
        <begin position="113"/>
        <end position="156"/>
    </location>
</feature>
<dbReference type="Pfam" id="PF04542">
    <property type="entry name" value="Sigma70_r2"/>
    <property type="match status" value="1"/>
</dbReference>
<feature type="domain" description="RNA polymerase sigma-70 region 2" evidence="5">
    <location>
        <begin position="11"/>
        <end position="78"/>
    </location>
</feature>
<dbReference type="InterPro" id="IPR014327">
    <property type="entry name" value="RNA_pol_sigma70_bacteroid"/>
</dbReference>
<dbReference type="OrthoDB" id="656273at2"/>
<protein>
    <submittedName>
        <fullName evidence="7">RNA polymerase sigma-70 factor, ECF subfamily</fullName>
    </submittedName>
</protein>
<dbReference type="EMBL" id="FWXT01000001">
    <property type="protein sequence ID" value="SMC41036.1"/>
    <property type="molecule type" value="Genomic_DNA"/>
</dbReference>
<reference evidence="8" key="1">
    <citation type="submission" date="2017-04" db="EMBL/GenBank/DDBJ databases">
        <authorList>
            <person name="Varghese N."/>
            <person name="Submissions S."/>
        </authorList>
    </citation>
    <scope>NUCLEOTIDE SEQUENCE [LARGE SCALE GENOMIC DNA]</scope>
    <source>
        <strain evidence="8">DSM 12126</strain>
    </source>
</reference>
<dbReference type="NCBIfam" id="TIGR02985">
    <property type="entry name" value="Sig70_bacteroi1"/>
    <property type="match status" value="1"/>
</dbReference>
<dbReference type="PANTHER" id="PTHR43133">
    <property type="entry name" value="RNA POLYMERASE ECF-TYPE SIGMA FACTO"/>
    <property type="match status" value="1"/>
</dbReference>
<dbReference type="Gene3D" id="1.10.1740.10">
    <property type="match status" value="1"/>
</dbReference>
<dbReference type="NCBIfam" id="TIGR02937">
    <property type="entry name" value="sigma70-ECF"/>
    <property type="match status" value="1"/>
</dbReference>
<dbReference type="Proteomes" id="UP000192756">
    <property type="component" value="Unassembled WGS sequence"/>
</dbReference>
<dbReference type="InterPro" id="IPR007627">
    <property type="entry name" value="RNA_pol_sigma70_r2"/>
</dbReference>
<keyword evidence="3" id="KW-0731">Sigma factor</keyword>
<dbReference type="InterPro" id="IPR036388">
    <property type="entry name" value="WH-like_DNA-bd_sf"/>
</dbReference>
<dbReference type="PANTHER" id="PTHR43133:SF46">
    <property type="entry name" value="RNA POLYMERASE SIGMA-70 FACTOR ECF SUBFAMILY"/>
    <property type="match status" value="1"/>
</dbReference>
<evidence type="ECO:0000256" key="4">
    <source>
        <dbReference type="ARBA" id="ARBA00023163"/>
    </source>
</evidence>
<dbReference type="Pfam" id="PF08281">
    <property type="entry name" value="Sigma70_r4_2"/>
    <property type="match status" value="1"/>
</dbReference>
<keyword evidence="2" id="KW-0805">Transcription regulation</keyword>
<accession>A0A1W1YY42</accession>
<dbReference type="InterPro" id="IPR013325">
    <property type="entry name" value="RNA_pol_sigma_r2"/>
</dbReference>
<sequence>MATGVRDFKQLYLDFYAALCYFAFNIVGDQDEAEDIVEDVFLKLLHGKQKDTADENIRAYLYTATRNSCLNHIKTTTRAKERQWHYNAELPAEEQAWVNQLIKAEVLREIMIEIDKLPGHTGKIIRMSYFEGMKNEEISEMLGISIQTVKNLKSKGISSLRSCLKPEVFALFMLVYGFKSL</sequence>
<dbReference type="STRING" id="151894.SAMN04488524_0270"/>
<comment type="similarity">
    <text evidence="1">Belongs to the sigma-70 factor family. ECF subfamily.</text>
</comment>
<evidence type="ECO:0000313" key="7">
    <source>
        <dbReference type="EMBL" id="SMC41036.1"/>
    </source>
</evidence>
<evidence type="ECO:0000256" key="1">
    <source>
        <dbReference type="ARBA" id="ARBA00010641"/>
    </source>
</evidence>
<dbReference type="GO" id="GO:0003677">
    <property type="term" value="F:DNA binding"/>
    <property type="evidence" value="ECO:0007669"/>
    <property type="project" value="InterPro"/>
</dbReference>
<evidence type="ECO:0000256" key="2">
    <source>
        <dbReference type="ARBA" id="ARBA00023015"/>
    </source>
</evidence>
<name>A0A1W1YY42_9SPHI</name>
<keyword evidence="4" id="KW-0804">Transcription</keyword>
<evidence type="ECO:0000259" key="5">
    <source>
        <dbReference type="Pfam" id="PF04542"/>
    </source>
</evidence>
<gene>
    <name evidence="7" type="ORF">SAMN04488524_0270</name>
</gene>
<evidence type="ECO:0000313" key="8">
    <source>
        <dbReference type="Proteomes" id="UP000192756"/>
    </source>
</evidence>
<dbReference type="AlphaFoldDB" id="A0A1W1YY42"/>